<feature type="compositionally biased region" description="Basic and acidic residues" evidence="1">
    <location>
        <begin position="114"/>
        <end position="125"/>
    </location>
</feature>
<keyword evidence="2" id="KW-0812">Transmembrane</keyword>
<gene>
    <name evidence="3" type="ORF">AUEXF2481DRAFT_40155</name>
</gene>
<evidence type="ECO:0000313" key="4">
    <source>
        <dbReference type="Proteomes" id="UP000030641"/>
    </source>
</evidence>
<feature type="region of interest" description="Disordered" evidence="1">
    <location>
        <begin position="94"/>
        <end position="125"/>
    </location>
</feature>
<dbReference type="AlphaFoldDB" id="A0A074Z7R1"/>
<proteinExistence type="predicted"/>
<evidence type="ECO:0000313" key="3">
    <source>
        <dbReference type="EMBL" id="KEQ94921.1"/>
    </source>
</evidence>
<dbReference type="EMBL" id="KL584760">
    <property type="protein sequence ID" value="KEQ94921.1"/>
    <property type="molecule type" value="Genomic_DNA"/>
</dbReference>
<evidence type="ECO:0000256" key="1">
    <source>
        <dbReference type="SAM" id="MobiDB-lite"/>
    </source>
</evidence>
<sequence>MSNIVSPVDARAVNAMSVPWILVKRALPGIVGRQISQPRFLTARDDMVAIPAVYYGLNSGPDAGTVVGATLGSVAGFILLVWLIQTLASGRNKQPDEEVIIRHERSPRRRRRSEMRSVSRGPDRVIRQERIIRDSSRAPPMRSSFVVEPERRVEGDDIVEVIEEQSSVAPRKKSHRGSGTYRSVDPLMFDDRGYTQREVY</sequence>
<protein>
    <submittedName>
        <fullName evidence="3">Uncharacterized protein</fullName>
    </submittedName>
</protein>
<dbReference type="OMA" id="MSSHPLE"/>
<reference evidence="3 4" key="1">
    <citation type="journal article" date="2014" name="BMC Genomics">
        <title>Genome sequencing of four Aureobasidium pullulans varieties: biotechnological potential, stress tolerance, and description of new species.</title>
        <authorList>
            <person name="Gostin Ar C."/>
            <person name="Ohm R.A."/>
            <person name="Kogej T."/>
            <person name="Sonjak S."/>
            <person name="Turk M."/>
            <person name="Zajc J."/>
            <person name="Zalar P."/>
            <person name="Grube M."/>
            <person name="Sun H."/>
            <person name="Han J."/>
            <person name="Sharma A."/>
            <person name="Chiniquy J."/>
            <person name="Ngan C.Y."/>
            <person name="Lipzen A."/>
            <person name="Barry K."/>
            <person name="Grigoriev I.V."/>
            <person name="Gunde-Cimerman N."/>
        </authorList>
    </citation>
    <scope>NUCLEOTIDE SEQUENCE [LARGE SCALE GENOMIC DNA]</scope>
    <source>
        <strain evidence="3 4">EXF-2481</strain>
    </source>
</reference>
<evidence type="ECO:0000256" key="2">
    <source>
        <dbReference type="SAM" id="Phobius"/>
    </source>
</evidence>
<feature type="compositionally biased region" description="Basic and acidic residues" evidence="1">
    <location>
        <begin position="94"/>
        <end position="104"/>
    </location>
</feature>
<keyword evidence="2" id="KW-1133">Transmembrane helix</keyword>
<accession>A0A074Z7R1</accession>
<dbReference type="Proteomes" id="UP000030641">
    <property type="component" value="Unassembled WGS sequence"/>
</dbReference>
<name>A0A074Z7R1_AURSE</name>
<dbReference type="GeneID" id="25366521"/>
<dbReference type="RefSeq" id="XP_013343489.1">
    <property type="nucleotide sequence ID" value="XM_013488035.1"/>
</dbReference>
<dbReference type="OrthoDB" id="5423884at2759"/>
<dbReference type="InParanoid" id="A0A074Z7R1"/>
<keyword evidence="4" id="KW-1185">Reference proteome</keyword>
<feature type="region of interest" description="Disordered" evidence="1">
    <location>
        <begin position="164"/>
        <end position="184"/>
    </location>
</feature>
<keyword evidence="2" id="KW-0472">Membrane</keyword>
<feature type="transmembrane region" description="Helical" evidence="2">
    <location>
        <begin position="63"/>
        <end position="84"/>
    </location>
</feature>
<dbReference type="HOGENOM" id="CLU_087045_1_1_1"/>
<organism evidence="3 4">
    <name type="scientific">Aureobasidium subglaciale (strain EXF-2481)</name>
    <name type="common">Aureobasidium pullulans var. subglaciale</name>
    <dbReference type="NCBI Taxonomy" id="1043005"/>
    <lineage>
        <taxon>Eukaryota</taxon>
        <taxon>Fungi</taxon>
        <taxon>Dikarya</taxon>
        <taxon>Ascomycota</taxon>
        <taxon>Pezizomycotina</taxon>
        <taxon>Dothideomycetes</taxon>
        <taxon>Dothideomycetidae</taxon>
        <taxon>Dothideales</taxon>
        <taxon>Saccotheciaceae</taxon>
        <taxon>Aureobasidium</taxon>
    </lineage>
</organism>